<sequence>MSFPRGPRSNGCDHGEPFLCYALRWRCVSKMAKGFDHPTHYRLGTGLLQVTSHSLDAHSLRCSCGVGIEWPRGENICESGNKMADTTEAES</sequence>
<comment type="caution">
    <text evidence="1">The sequence shown here is derived from an EMBL/GenBank/DDBJ whole genome shotgun (WGS) entry which is preliminary data.</text>
</comment>
<gene>
    <name evidence="1" type="ORF">AALO_G00087290</name>
</gene>
<organism evidence="1 2">
    <name type="scientific">Alosa alosa</name>
    <name type="common">allis shad</name>
    <dbReference type="NCBI Taxonomy" id="278164"/>
    <lineage>
        <taxon>Eukaryota</taxon>
        <taxon>Metazoa</taxon>
        <taxon>Chordata</taxon>
        <taxon>Craniata</taxon>
        <taxon>Vertebrata</taxon>
        <taxon>Euteleostomi</taxon>
        <taxon>Actinopterygii</taxon>
        <taxon>Neopterygii</taxon>
        <taxon>Teleostei</taxon>
        <taxon>Clupei</taxon>
        <taxon>Clupeiformes</taxon>
        <taxon>Clupeoidei</taxon>
        <taxon>Clupeidae</taxon>
        <taxon>Alosa</taxon>
    </lineage>
</organism>
<dbReference type="EMBL" id="JADWDJ010000006">
    <property type="protein sequence ID" value="KAG5280287.1"/>
    <property type="molecule type" value="Genomic_DNA"/>
</dbReference>
<evidence type="ECO:0000313" key="1">
    <source>
        <dbReference type="EMBL" id="KAG5280287.1"/>
    </source>
</evidence>
<name>A0AAV6H2U6_9TELE</name>
<reference evidence="1" key="1">
    <citation type="submission" date="2020-10" db="EMBL/GenBank/DDBJ databases">
        <title>Chromosome-scale genome assembly of the Allis shad, Alosa alosa.</title>
        <authorList>
            <person name="Margot Z."/>
            <person name="Christophe K."/>
            <person name="Cabau C."/>
            <person name="Louis A."/>
            <person name="Berthelot C."/>
            <person name="Parey E."/>
            <person name="Roest Crollius H."/>
            <person name="Montfort J."/>
            <person name="Robinson-Rechavi M."/>
            <person name="Bucao C."/>
            <person name="Bouchez O."/>
            <person name="Gislard M."/>
            <person name="Lluch J."/>
            <person name="Milhes M."/>
            <person name="Lampietro C."/>
            <person name="Lopez Roques C."/>
            <person name="Donnadieu C."/>
            <person name="Braasch I."/>
            <person name="Desvignes T."/>
            <person name="Postlethwait J."/>
            <person name="Bobe J."/>
            <person name="Guiguen Y."/>
        </authorList>
    </citation>
    <scope>NUCLEOTIDE SEQUENCE</scope>
    <source>
        <strain evidence="1">M-15738</strain>
        <tissue evidence="1">Blood</tissue>
    </source>
</reference>
<dbReference type="Proteomes" id="UP000823561">
    <property type="component" value="Chromosome 6"/>
</dbReference>
<evidence type="ECO:0000313" key="2">
    <source>
        <dbReference type="Proteomes" id="UP000823561"/>
    </source>
</evidence>
<proteinExistence type="predicted"/>
<keyword evidence="2" id="KW-1185">Reference proteome</keyword>
<dbReference type="AlphaFoldDB" id="A0AAV6H2U6"/>
<accession>A0AAV6H2U6</accession>
<protein>
    <submittedName>
        <fullName evidence="1">Uncharacterized protein</fullName>
    </submittedName>
</protein>